<dbReference type="EMBL" id="SNRW01007589">
    <property type="protein sequence ID" value="KAA6380998.1"/>
    <property type="molecule type" value="Genomic_DNA"/>
</dbReference>
<dbReference type="PROSITE" id="PS50011">
    <property type="entry name" value="PROTEIN_KINASE_DOM"/>
    <property type="match status" value="1"/>
</dbReference>
<reference evidence="8 9" key="1">
    <citation type="submission" date="2019-03" db="EMBL/GenBank/DDBJ databases">
        <title>Single cell metagenomics reveals metabolic interactions within the superorganism composed of flagellate Streblomastix strix and complex community of Bacteroidetes bacteria on its surface.</title>
        <authorList>
            <person name="Treitli S.C."/>
            <person name="Kolisko M."/>
            <person name="Husnik F."/>
            <person name="Keeling P."/>
            <person name="Hampl V."/>
        </authorList>
    </citation>
    <scope>NUCLEOTIDE SEQUENCE [LARGE SCALE GENOMIC DNA]</scope>
    <source>
        <strain evidence="8">ST1C</strain>
    </source>
</reference>
<protein>
    <recommendedName>
        <fullName evidence="1">non-specific serine/threonine protein kinase</fullName>
        <ecNumber evidence="1">2.7.11.1</ecNumber>
    </recommendedName>
</protein>
<organism evidence="8 9">
    <name type="scientific">Streblomastix strix</name>
    <dbReference type="NCBI Taxonomy" id="222440"/>
    <lineage>
        <taxon>Eukaryota</taxon>
        <taxon>Metamonada</taxon>
        <taxon>Preaxostyla</taxon>
        <taxon>Oxymonadida</taxon>
        <taxon>Streblomastigidae</taxon>
        <taxon>Streblomastix</taxon>
    </lineage>
</organism>
<dbReference type="InterPro" id="IPR000719">
    <property type="entry name" value="Prot_kinase_dom"/>
</dbReference>
<dbReference type="SUPFAM" id="SSF48371">
    <property type="entry name" value="ARM repeat"/>
    <property type="match status" value="1"/>
</dbReference>
<dbReference type="SMART" id="SM00220">
    <property type="entry name" value="S_TKc"/>
    <property type="match status" value="1"/>
</dbReference>
<dbReference type="InterPro" id="IPR011989">
    <property type="entry name" value="ARM-like"/>
</dbReference>
<keyword evidence="5" id="KW-0067">ATP-binding</keyword>
<dbReference type="GO" id="GO:0004674">
    <property type="term" value="F:protein serine/threonine kinase activity"/>
    <property type="evidence" value="ECO:0007669"/>
    <property type="project" value="UniProtKB-EC"/>
</dbReference>
<dbReference type="InterPro" id="IPR008271">
    <property type="entry name" value="Ser/Thr_kinase_AS"/>
</dbReference>
<evidence type="ECO:0000256" key="2">
    <source>
        <dbReference type="ARBA" id="ARBA00022679"/>
    </source>
</evidence>
<feature type="domain" description="Protein kinase" evidence="7">
    <location>
        <begin position="285"/>
        <end position="523"/>
    </location>
</feature>
<evidence type="ECO:0000256" key="4">
    <source>
        <dbReference type="ARBA" id="ARBA00022777"/>
    </source>
</evidence>
<dbReference type="InterPro" id="IPR011009">
    <property type="entry name" value="Kinase-like_dom_sf"/>
</dbReference>
<keyword evidence="2" id="KW-0808">Transferase</keyword>
<evidence type="ECO:0000259" key="7">
    <source>
        <dbReference type="PROSITE" id="PS50011"/>
    </source>
</evidence>
<dbReference type="PANTHER" id="PTHR43671:SF13">
    <property type="entry name" value="SERINE_THREONINE-PROTEIN KINASE NEK2"/>
    <property type="match status" value="1"/>
</dbReference>
<comment type="caution">
    <text evidence="8">The sequence shown here is derived from an EMBL/GenBank/DDBJ whole genome shotgun (WGS) entry which is preliminary data.</text>
</comment>
<accession>A0A5J4VEH2</accession>
<dbReference type="Proteomes" id="UP000324800">
    <property type="component" value="Unassembled WGS sequence"/>
</dbReference>
<keyword evidence="4 8" id="KW-0418">Kinase</keyword>
<dbReference type="CDD" id="cd14014">
    <property type="entry name" value="STKc_PknB_like"/>
    <property type="match status" value="1"/>
</dbReference>
<evidence type="ECO:0000256" key="1">
    <source>
        <dbReference type="ARBA" id="ARBA00012513"/>
    </source>
</evidence>
<evidence type="ECO:0000256" key="5">
    <source>
        <dbReference type="ARBA" id="ARBA00022840"/>
    </source>
</evidence>
<dbReference type="Gene3D" id="1.10.510.10">
    <property type="entry name" value="Transferase(Phosphotransferase) domain 1"/>
    <property type="match status" value="2"/>
</dbReference>
<dbReference type="GO" id="GO:0005524">
    <property type="term" value="F:ATP binding"/>
    <property type="evidence" value="ECO:0007669"/>
    <property type="project" value="UniProtKB-KW"/>
</dbReference>
<name>A0A5J4VEH2_9EUKA</name>
<evidence type="ECO:0000313" key="9">
    <source>
        <dbReference type="Proteomes" id="UP000324800"/>
    </source>
</evidence>
<dbReference type="AlphaFoldDB" id="A0A5J4VEH2"/>
<evidence type="ECO:0000256" key="3">
    <source>
        <dbReference type="ARBA" id="ARBA00022741"/>
    </source>
</evidence>
<keyword evidence="3" id="KW-0547">Nucleotide-binding</keyword>
<feature type="region of interest" description="Disordered" evidence="6">
    <location>
        <begin position="227"/>
        <end position="251"/>
    </location>
</feature>
<dbReference type="Pfam" id="PF00069">
    <property type="entry name" value="Pkinase"/>
    <property type="match status" value="1"/>
</dbReference>
<dbReference type="EC" id="2.7.11.1" evidence="1"/>
<dbReference type="PANTHER" id="PTHR43671">
    <property type="entry name" value="SERINE/THREONINE-PROTEIN KINASE NEK"/>
    <property type="match status" value="1"/>
</dbReference>
<dbReference type="PROSITE" id="PS00108">
    <property type="entry name" value="PROTEIN_KINASE_ST"/>
    <property type="match status" value="1"/>
</dbReference>
<dbReference type="SUPFAM" id="SSF56112">
    <property type="entry name" value="Protein kinase-like (PK-like)"/>
    <property type="match status" value="1"/>
</dbReference>
<dbReference type="InterPro" id="IPR016024">
    <property type="entry name" value="ARM-type_fold"/>
</dbReference>
<gene>
    <name evidence="8" type="ORF">EZS28_023476</name>
</gene>
<evidence type="ECO:0000256" key="6">
    <source>
        <dbReference type="SAM" id="MobiDB-lite"/>
    </source>
</evidence>
<feature type="compositionally biased region" description="Low complexity" evidence="6">
    <location>
        <begin position="237"/>
        <end position="246"/>
    </location>
</feature>
<evidence type="ECO:0000313" key="8">
    <source>
        <dbReference type="EMBL" id="KAA6380998.1"/>
    </source>
</evidence>
<dbReference type="InterPro" id="IPR050660">
    <property type="entry name" value="NEK_Ser/Thr_kinase"/>
</dbReference>
<proteinExistence type="predicted"/>
<dbReference type="Gene3D" id="1.25.10.10">
    <property type="entry name" value="Leucine-rich Repeat Variant"/>
    <property type="match status" value="1"/>
</dbReference>
<sequence>MIGKGLLDEFSEMLKFARITEKEYAFNIQTQVCETISIIMSDNSTAIDYAIKSSIVDQLKTMLKYDISLKEVDIVHIAALKSLCTFGTPLQRRILVNQGVIQTFIPLMKNSKEKIKLCIAQAMHKCLSCEQYLGNRECQYPYFEQLEQDGVIQILFEEGFNKNVNEETRQVSADCLSLLYQARELPTVQNMKKEVIGQLKKALHHKDRVDVKCSSRALLSLAQHQENTINESESKQRQSSSSSPQLGPSPPPRITLPVSFLQLKSYQSSGVNLLEFNRLWKKSDFEKIRRVGASVFGEVWLIKNKITQQLMAWKEMRYYSLDERLGVDNEVNIQRDLYELFRQSNPQFIHIVKPLGFFVDNPEAKAYLILEYCPGGDLQQIIHGDLKPSNILFTNDFQVKLADFGLAHELQEGKTYVTAHQGTLLYAAPEILSSSQGKRRLKFEADIFSCGVMLYELLTHKHPFVLRRSDVRAEEFIHRVIYDDPPEITQDYPKSMKNLIMAMLTKNPDHRISTADIMKTPEIIASLESAYK</sequence>